<keyword evidence="2" id="KW-0547">Nucleotide-binding</keyword>
<keyword evidence="1" id="KW-0813">Transport</keyword>
<dbReference type="InterPro" id="IPR003593">
    <property type="entry name" value="AAA+_ATPase"/>
</dbReference>
<dbReference type="AlphaFoldDB" id="A0A081BIS3"/>
<dbReference type="OrthoDB" id="9804819at2"/>
<dbReference type="InterPro" id="IPR003439">
    <property type="entry name" value="ABC_transporter-like_ATP-bd"/>
</dbReference>
<keyword evidence="3 5" id="KW-0067">ATP-binding</keyword>
<gene>
    <name evidence="5" type="ORF">LOSG293_150320</name>
</gene>
<dbReference type="STRING" id="1291743.LOSG293_150320"/>
<keyword evidence="6" id="KW-1185">Reference proteome</keyword>
<dbReference type="Gene3D" id="3.40.50.300">
    <property type="entry name" value="P-loop containing nucleotide triphosphate hydrolases"/>
    <property type="match status" value="1"/>
</dbReference>
<dbReference type="SUPFAM" id="SSF52540">
    <property type="entry name" value="P-loop containing nucleoside triphosphate hydrolases"/>
    <property type="match status" value="1"/>
</dbReference>
<dbReference type="EMBL" id="BBJM01000015">
    <property type="protein sequence ID" value="GAK47941.1"/>
    <property type="molecule type" value="Genomic_DNA"/>
</dbReference>
<dbReference type="eggNOG" id="COG1131">
    <property type="taxonomic scope" value="Bacteria"/>
</dbReference>
<dbReference type="PANTHER" id="PTHR42939:SF1">
    <property type="entry name" value="ABC TRANSPORTER ATP-BINDING PROTEIN ALBC-RELATED"/>
    <property type="match status" value="1"/>
</dbReference>
<dbReference type="PROSITE" id="PS50893">
    <property type="entry name" value="ABC_TRANSPORTER_2"/>
    <property type="match status" value="1"/>
</dbReference>
<reference evidence="5" key="1">
    <citation type="journal article" date="2014" name="Genome Announc.">
        <title>Draft Genome Sequence of Lactobacillus oryzae Strain SG293T.</title>
        <authorList>
            <person name="Tanizawa Y."/>
            <person name="Fujisawa T."/>
            <person name="Mochizuki T."/>
            <person name="Kaminuma E."/>
            <person name="Nakamura Y."/>
            <person name="Tohno M."/>
        </authorList>
    </citation>
    <scope>NUCLEOTIDE SEQUENCE [LARGE SCALE GENOMIC DNA]</scope>
    <source>
        <strain evidence="5">SG293</strain>
    </source>
</reference>
<dbReference type="PANTHER" id="PTHR42939">
    <property type="entry name" value="ABC TRANSPORTER ATP-BINDING PROTEIN ALBC-RELATED"/>
    <property type="match status" value="1"/>
</dbReference>
<feature type="domain" description="ABC transporter" evidence="4">
    <location>
        <begin position="4"/>
        <end position="229"/>
    </location>
</feature>
<organism evidence="5 6">
    <name type="scientific">Secundilactobacillus oryzae JCM 18671</name>
    <dbReference type="NCBI Taxonomy" id="1291743"/>
    <lineage>
        <taxon>Bacteria</taxon>
        <taxon>Bacillati</taxon>
        <taxon>Bacillota</taxon>
        <taxon>Bacilli</taxon>
        <taxon>Lactobacillales</taxon>
        <taxon>Lactobacillaceae</taxon>
        <taxon>Secundilactobacillus</taxon>
    </lineage>
</organism>
<dbReference type="InterPro" id="IPR051782">
    <property type="entry name" value="ABC_Transporter_VariousFunc"/>
</dbReference>
<evidence type="ECO:0000256" key="1">
    <source>
        <dbReference type="ARBA" id="ARBA00022448"/>
    </source>
</evidence>
<dbReference type="GO" id="GO:0016887">
    <property type="term" value="F:ATP hydrolysis activity"/>
    <property type="evidence" value="ECO:0007669"/>
    <property type="project" value="InterPro"/>
</dbReference>
<sequence>MNELKLTEVKKHYGNKSVLDGVTVQLQPNTIYGLLGRNGAGKSTLLNIVTNRIPATAGSVTMNDRDVTNNDEALQQMYLMSEANLYNPRLRVNEIFKETARMYGGFNFGLASRLAHEFGLNVNARNGKLSTGYRSIYKLIVALCVPADYIFLDEPTLGLDANHRDLFYRTLMDTYAERPRTFVIATHLIEEIAHIIERLVIIKTGSVLVDSSVEETLAQSHVILGPQAEVAAYTAGLNVIGEESLGQLKVRYVYGALDDKILPDTVRIDGMDLQKLFIELTNEEGDEHVI</sequence>
<accession>A0A081BIS3</accession>
<proteinExistence type="predicted"/>
<dbReference type="InterPro" id="IPR027417">
    <property type="entry name" value="P-loop_NTPase"/>
</dbReference>
<dbReference type="Pfam" id="PF00005">
    <property type="entry name" value="ABC_tran"/>
    <property type="match status" value="1"/>
</dbReference>
<dbReference type="GO" id="GO:0005524">
    <property type="term" value="F:ATP binding"/>
    <property type="evidence" value="ECO:0007669"/>
    <property type="project" value="UniProtKB-KW"/>
</dbReference>
<evidence type="ECO:0000313" key="5">
    <source>
        <dbReference type="EMBL" id="GAK47941.1"/>
    </source>
</evidence>
<protein>
    <submittedName>
        <fullName evidence="5">ABC transporter ATP-binding protein</fullName>
    </submittedName>
</protein>
<evidence type="ECO:0000313" key="6">
    <source>
        <dbReference type="Proteomes" id="UP000028700"/>
    </source>
</evidence>
<name>A0A081BIS3_9LACO</name>
<evidence type="ECO:0000256" key="3">
    <source>
        <dbReference type="ARBA" id="ARBA00022840"/>
    </source>
</evidence>
<evidence type="ECO:0000256" key="2">
    <source>
        <dbReference type="ARBA" id="ARBA00022741"/>
    </source>
</evidence>
<dbReference type="SMART" id="SM00382">
    <property type="entry name" value="AAA"/>
    <property type="match status" value="1"/>
</dbReference>
<evidence type="ECO:0000259" key="4">
    <source>
        <dbReference type="PROSITE" id="PS50893"/>
    </source>
</evidence>
<comment type="caution">
    <text evidence="5">The sequence shown here is derived from an EMBL/GenBank/DDBJ whole genome shotgun (WGS) entry which is preliminary data.</text>
</comment>
<dbReference type="Proteomes" id="UP000028700">
    <property type="component" value="Unassembled WGS sequence"/>
</dbReference>
<dbReference type="RefSeq" id="WP_034527831.1">
    <property type="nucleotide sequence ID" value="NZ_BBAZ01000013.1"/>
</dbReference>